<dbReference type="EMBL" id="CAJVPL010002561">
    <property type="protein sequence ID" value="CAG8613828.1"/>
    <property type="molecule type" value="Genomic_DNA"/>
</dbReference>
<dbReference type="AlphaFoldDB" id="A0A9N9CTZ7"/>
<dbReference type="OrthoDB" id="6247875at2759"/>
<keyword evidence="3" id="KW-1185">Reference proteome</keyword>
<organism evidence="2 3">
    <name type="scientific">Ambispora gerdemannii</name>
    <dbReference type="NCBI Taxonomy" id="144530"/>
    <lineage>
        <taxon>Eukaryota</taxon>
        <taxon>Fungi</taxon>
        <taxon>Fungi incertae sedis</taxon>
        <taxon>Mucoromycota</taxon>
        <taxon>Glomeromycotina</taxon>
        <taxon>Glomeromycetes</taxon>
        <taxon>Archaeosporales</taxon>
        <taxon>Ambisporaceae</taxon>
        <taxon>Ambispora</taxon>
    </lineage>
</organism>
<evidence type="ECO:0000313" key="3">
    <source>
        <dbReference type="Proteomes" id="UP000789831"/>
    </source>
</evidence>
<proteinExistence type="predicted"/>
<dbReference type="InterPro" id="IPR009071">
    <property type="entry name" value="HMG_box_dom"/>
</dbReference>
<dbReference type="Proteomes" id="UP000789831">
    <property type="component" value="Unassembled WGS sequence"/>
</dbReference>
<evidence type="ECO:0000259" key="1">
    <source>
        <dbReference type="Pfam" id="PF00505"/>
    </source>
</evidence>
<dbReference type="Pfam" id="PF00505">
    <property type="entry name" value="HMG_box"/>
    <property type="match status" value="1"/>
</dbReference>
<accession>A0A9N9CTZ7</accession>
<dbReference type="Gene3D" id="1.10.30.10">
    <property type="entry name" value="High mobility group box domain"/>
    <property type="match status" value="1"/>
</dbReference>
<name>A0A9N9CTZ7_9GLOM</name>
<gene>
    <name evidence="2" type="ORF">AGERDE_LOCUS9728</name>
</gene>
<evidence type="ECO:0000313" key="2">
    <source>
        <dbReference type="EMBL" id="CAG8613828.1"/>
    </source>
</evidence>
<sequence length="190" mass="22154">MPKRKFSKFQELDASIQIIHPPKKPRITIEDLIQNAQKKLNHTKIPNAFMIYRGEILKELNSQSFTVKMPRLSAIASKTWKIEAKEIKDEYYRLSKEANIEYKKLNCSIQQASHSNEYSYDELTLIDNEQVQQFHGDLINNGQYRQTSFFNVNVNEQFYAVPVNNDNRQYQQALFPSTSASASEHFNASK</sequence>
<reference evidence="2" key="1">
    <citation type="submission" date="2021-06" db="EMBL/GenBank/DDBJ databases">
        <authorList>
            <person name="Kallberg Y."/>
            <person name="Tangrot J."/>
            <person name="Rosling A."/>
        </authorList>
    </citation>
    <scope>NUCLEOTIDE SEQUENCE</scope>
    <source>
        <strain evidence="2">MT106</strain>
    </source>
</reference>
<feature type="domain" description="HMG box" evidence="1">
    <location>
        <begin position="46"/>
        <end position="104"/>
    </location>
</feature>
<dbReference type="InterPro" id="IPR036910">
    <property type="entry name" value="HMG_box_dom_sf"/>
</dbReference>
<dbReference type="SUPFAM" id="SSF47095">
    <property type="entry name" value="HMG-box"/>
    <property type="match status" value="1"/>
</dbReference>
<protein>
    <submittedName>
        <fullName evidence="2">8305_t:CDS:1</fullName>
    </submittedName>
</protein>
<comment type="caution">
    <text evidence="2">The sequence shown here is derived from an EMBL/GenBank/DDBJ whole genome shotgun (WGS) entry which is preliminary data.</text>
</comment>